<keyword evidence="2" id="KW-0238">DNA-binding</keyword>
<dbReference type="PROSITE" id="PS01117">
    <property type="entry name" value="HTH_MARR_1"/>
    <property type="match status" value="1"/>
</dbReference>
<evidence type="ECO:0000259" key="4">
    <source>
        <dbReference type="PROSITE" id="PS50995"/>
    </source>
</evidence>
<evidence type="ECO:0000256" key="2">
    <source>
        <dbReference type="ARBA" id="ARBA00023125"/>
    </source>
</evidence>
<dbReference type="InterPro" id="IPR036388">
    <property type="entry name" value="WH-like_DNA-bd_sf"/>
</dbReference>
<dbReference type="GO" id="GO:0003700">
    <property type="term" value="F:DNA-binding transcription factor activity"/>
    <property type="evidence" value="ECO:0007669"/>
    <property type="project" value="InterPro"/>
</dbReference>
<gene>
    <name evidence="5" type="ORF">LG52_1186</name>
</gene>
<dbReference type="Gene3D" id="1.10.10.10">
    <property type="entry name" value="Winged helix-like DNA-binding domain superfamily/Winged helix DNA-binding domain"/>
    <property type="match status" value="1"/>
</dbReference>
<dbReference type="InterPro" id="IPR036390">
    <property type="entry name" value="WH_DNA-bd_sf"/>
</dbReference>
<organism evidence="5 6">
    <name type="scientific">Geobacillus kaustophilus</name>
    <dbReference type="NCBI Taxonomy" id="1462"/>
    <lineage>
        <taxon>Bacteria</taxon>
        <taxon>Bacillati</taxon>
        <taxon>Bacillota</taxon>
        <taxon>Bacilli</taxon>
        <taxon>Bacillales</taxon>
        <taxon>Anoxybacillaceae</taxon>
        <taxon>Geobacillus</taxon>
        <taxon>Geobacillus thermoleovorans group</taxon>
    </lineage>
</organism>
<proteinExistence type="predicted"/>
<dbReference type="SMART" id="SM00347">
    <property type="entry name" value="HTH_MARR"/>
    <property type="match status" value="1"/>
</dbReference>
<dbReference type="SUPFAM" id="SSF46785">
    <property type="entry name" value="Winged helix' DNA-binding domain"/>
    <property type="match status" value="1"/>
</dbReference>
<dbReference type="OMA" id="AMWMERV"/>
<evidence type="ECO:0000256" key="3">
    <source>
        <dbReference type="ARBA" id="ARBA00023163"/>
    </source>
</evidence>
<comment type="caution">
    <text evidence="5">The sequence shown here is derived from an EMBL/GenBank/DDBJ whole genome shotgun (WGS) entry which is preliminary data.</text>
</comment>
<evidence type="ECO:0000256" key="1">
    <source>
        <dbReference type="ARBA" id="ARBA00023015"/>
    </source>
</evidence>
<feature type="domain" description="HTH marR-type" evidence="4">
    <location>
        <begin position="5"/>
        <end position="140"/>
    </location>
</feature>
<keyword evidence="3" id="KW-0804">Transcription</keyword>
<dbReference type="Proteomes" id="UP000032522">
    <property type="component" value="Unassembled WGS sequence"/>
</dbReference>
<dbReference type="InterPro" id="IPR023187">
    <property type="entry name" value="Tscrpt_reg_MarR-type_CS"/>
</dbReference>
<dbReference type="PANTHER" id="PTHR33164">
    <property type="entry name" value="TRANSCRIPTIONAL REGULATOR, MARR FAMILY"/>
    <property type="match status" value="1"/>
</dbReference>
<evidence type="ECO:0000313" key="6">
    <source>
        <dbReference type="Proteomes" id="UP000032522"/>
    </source>
</evidence>
<dbReference type="PROSITE" id="PS50995">
    <property type="entry name" value="HTH_MARR_2"/>
    <property type="match status" value="1"/>
</dbReference>
<dbReference type="InterPro" id="IPR000835">
    <property type="entry name" value="HTH_MarR-typ"/>
</dbReference>
<accession>A0A0D8BQ80</accession>
<reference evidence="5 6" key="1">
    <citation type="submission" date="2015-01" db="EMBL/GenBank/DDBJ databases">
        <authorList>
            <person name="Filippidou S."/>
            <person name="Jeanneret N."/>
            <person name="Russel-Delif L."/>
            <person name="Junier T."/>
            <person name="Wunderlin T."/>
            <person name="Molina V."/>
            <person name="Johnson S.L."/>
            <person name="Davenport K.W."/>
            <person name="Chain P.S."/>
            <person name="Dorador C."/>
            <person name="Junier P."/>
        </authorList>
    </citation>
    <scope>NUCLEOTIDE SEQUENCE [LARGE SCALE GENOMIC DNA]</scope>
    <source>
        <strain evidence="5 6">Et7/4</strain>
    </source>
</reference>
<dbReference type="OrthoDB" id="49580at2"/>
<dbReference type="PRINTS" id="PR00598">
    <property type="entry name" value="HTHMARR"/>
</dbReference>
<keyword evidence="1" id="KW-0805">Transcription regulation</keyword>
<dbReference type="PATRIC" id="fig|1462.6.peg.1376"/>
<protein>
    <recommendedName>
        <fullName evidence="4">HTH marR-type domain-containing protein</fullName>
    </recommendedName>
</protein>
<name>A0A0D8BQ80_GEOKU</name>
<dbReference type="EMBL" id="JYBP01000003">
    <property type="protein sequence ID" value="KJE26270.1"/>
    <property type="molecule type" value="Genomic_DNA"/>
</dbReference>
<dbReference type="AlphaFoldDB" id="A0A0D8BQ80"/>
<evidence type="ECO:0000313" key="5">
    <source>
        <dbReference type="EMBL" id="KJE26270.1"/>
    </source>
</evidence>
<dbReference type="PANTHER" id="PTHR33164:SF43">
    <property type="entry name" value="HTH-TYPE TRANSCRIPTIONAL REPRESSOR YETL"/>
    <property type="match status" value="1"/>
</dbReference>
<sequence>MEGISRDIMYAVFRTQKALYRLIREDAARVGVTEVQLIVLYTLLKKEHIRLNDLAEKLNLSNSNVSGTVDRLVGAGLVVREPSKQDRRAVILSLTEKGKETVSEAFGEQSVLRRRLGRIQELVSPEEIEQFLHLHEKIKAILLGEE</sequence>
<dbReference type="Pfam" id="PF01047">
    <property type="entry name" value="MarR"/>
    <property type="match status" value="1"/>
</dbReference>
<dbReference type="InterPro" id="IPR039422">
    <property type="entry name" value="MarR/SlyA-like"/>
</dbReference>
<dbReference type="RefSeq" id="WP_011231100.1">
    <property type="nucleotide sequence ID" value="NZ_CP133077.1"/>
</dbReference>
<dbReference type="GO" id="GO:0003677">
    <property type="term" value="F:DNA binding"/>
    <property type="evidence" value="ECO:0007669"/>
    <property type="project" value="UniProtKB-KW"/>
</dbReference>
<dbReference type="GO" id="GO:0006950">
    <property type="term" value="P:response to stress"/>
    <property type="evidence" value="ECO:0007669"/>
    <property type="project" value="TreeGrafter"/>
</dbReference>
<dbReference type="GeneID" id="32063509"/>